<evidence type="ECO:0000256" key="9">
    <source>
        <dbReference type="ARBA" id="ARBA00022679"/>
    </source>
</evidence>
<dbReference type="Pfam" id="PF00156">
    <property type="entry name" value="Pribosyltran"/>
    <property type="match status" value="1"/>
</dbReference>
<comment type="catalytic activity">
    <reaction evidence="1 11">
        <text>AMP + diphosphate = 5-phospho-alpha-D-ribose 1-diphosphate + adenine</text>
        <dbReference type="Rhea" id="RHEA:16609"/>
        <dbReference type="ChEBI" id="CHEBI:16708"/>
        <dbReference type="ChEBI" id="CHEBI:33019"/>
        <dbReference type="ChEBI" id="CHEBI:58017"/>
        <dbReference type="ChEBI" id="CHEBI:456215"/>
        <dbReference type="EC" id="2.4.2.7"/>
    </reaction>
</comment>
<comment type="function">
    <text evidence="2 11">Catalyzes a salvage reaction resulting in the formation of AMP, that is energically less costly than de novo synthesis.</text>
</comment>
<name>A0A5E6MCD3_9BACT</name>
<reference evidence="14" key="1">
    <citation type="submission" date="2019-09" db="EMBL/GenBank/DDBJ databases">
        <authorList>
            <person name="Cremers G."/>
        </authorList>
    </citation>
    <scope>NUCLEOTIDE SEQUENCE [LARGE SCALE GENOMIC DNA]</scope>
    <source>
        <strain evidence="14">3B</strain>
    </source>
</reference>
<dbReference type="InterPro" id="IPR000836">
    <property type="entry name" value="PRTase_dom"/>
</dbReference>
<dbReference type="HAMAP" id="MF_00004">
    <property type="entry name" value="Aden_phosphoribosyltr"/>
    <property type="match status" value="1"/>
</dbReference>
<evidence type="ECO:0000256" key="2">
    <source>
        <dbReference type="ARBA" id="ARBA00003968"/>
    </source>
</evidence>
<dbReference type="RefSeq" id="WP_142525323.1">
    <property type="nucleotide sequence ID" value="NZ_CABFUZ020000133.1"/>
</dbReference>
<dbReference type="EC" id="2.4.2.7" evidence="6 11"/>
<dbReference type="GO" id="GO:0005737">
    <property type="term" value="C:cytoplasm"/>
    <property type="evidence" value="ECO:0007669"/>
    <property type="project" value="UniProtKB-SubCell"/>
</dbReference>
<keyword evidence="8 11" id="KW-0328">Glycosyltransferase</keyword>
<evidence type="ECO:0000256" key="7">
    <source>
        <dbReference type="ARBA" id="ARBA00022490"/>
    </source>
</evidence>
<keyword evidence="10 11" id="KW-0660">Purine salvage</keyword>
<dbReference type="GO" id="GO:0006168">
    <property type="term" value="P:adenine salvage"/>
    <property type="evidence" value="ECO:0007669"/>
    <property type="project" value="InterPro"/>
</dbReference>
<sequence>MTFLLQSTLSRLKEKVRTIPDFPEKGVLYRDITPLIGDGQFFRLVMTIFLERYQRRKIDKIAAIDARGFIFAGALAHILGIGLIPIRKKGKLPFQTFESEYASEYGVNTLTIHRDAVERGEQVLILDDVLATGGTAEAAAKLVERCGGTLVELGFLIELRELKGKERLRRYPIYSILQFP</sequence>
<dbReference type="Proteomes" id="UP000381693">
    <property type="component" value="Unassembled WGS sequence"/>
</dbReference>
<organism evidence="14 15">
    <name type="scientific">Methylacidimicrobium cyclopophantes</name>
    <dbReference type="NCBI Taxonomy" id="1041766"/>
    <lineage>
        <taxon>Bacteria</taxon>
        <taxon>Pseudomonadati</taxon>
        <taxon>Verrucomicrobiota</taxon>
        <taxon>Methylacidimicrobium</taxon>
    </lineage>
</organism>
<comment type="caution">
    <text evidence="14">The sequence shown here is derived from an EMBL/GenBank/DDBJ whole genome shotgun (WGS) entry which is preliminary data.</text>
</comment>
<keyword evidence="12" id="KW-0472">Membrane</keyword>
<protein>
    <recommendedName>
        <fullName evidence="6 11">Adenine phosphoribosyltransferase</fullName>
        <shortName evidence="11">APRT</shortName>
        <ecNumber evidence="6 11">2.4.2.7</ecNumber>
    </recommendedName>
</protein>
<dbReference type="NCBIfam" id="NF002634">
    <property type="entry name" value="PRK02304.1-3"/>
    <property type="match status" value="1"/>
</dbReference>
<dbReference type="PANTHER" id="PTHR32315">
    <property type="entry name" value="ADENINE PHOSPHORIBOSYLTRANSFERASE"/>
    <property type="match status" value="1"/>
</dbReference>
<dbReference type="OrthoDB" id="9803963at2"/>
<dbReference type="InterPro" id="IPR050054">
    <property type="entry name" value="UPRTase/APRTase"/>
</dbReference>
<accession>A0A5E6MCD3</accession>
<evidence type="ECO:0000256" key="4">
    <source>
        <dbReference type="ARBA" id="ARBA00004659"/>
    </source>
</evidence>
<feature type="transmembrane region" description="Helical" evidence="12">
    <location>
        <begin position="66"/>
        <end position="86"/>
    </location>
</feature>
<dbReference type="GO" id="GO:0002055">
    <property type="term" value="F:adenine binding"/>
    <property type="evidence" value="ECO:0007669"/>
    <property type="project" value="TreeGrafter"/>
</dbReference>
<keyword evidence="15" id="KW-1185">Reference proteome</keyword>
<comment type="subunit">
    <text evidence="11">Homodimer.</text>
</comment>
<evidence type="ECO:0000256" key="12">
    <source>
        <dbReference type="SAM" id="Phobius"/>
    </source>
</evidence>
<dbReference type="CDD" id="cd06223">
    <property type="entry name" value="PRTases_typeI"/>
    <property type="match status" value="1"/>
</dbReference>
<dbReference type="SUPFAM" id="SSF53271">
    <property type="entry name" value="PRTase-like"/>
    <property type="match status" value="1"/>
</dbReference>
<evidence type="ECO:0000256" key="11">
    <source>
        <dbReference type="HAMAP-Rule" id="MF_00004"/>
    </source>
</evidence>
<gene>
    <name evidence="14" type="primary">APRT/apt</name>
    <name evidence="11" type="synonym">apt</name>
    <name evidence="14" type="ORF">MAMC_01310</name>
</gene>
<dbReference type="AlphaFoldDB" id="A0A5E6MCD3"/>
<evidence type="ECO:0000256" key="6">
    <source>
        <dbReference type="ARBA" id="ARBA00011893"/>
    </source>
</evidence>
<dbReference type="GO" id="GO:0006166">
    <property type="term" value="P:purine ribonucleoside salvage"/>
    <property type="evidence" value="ECO:0007669"/>
    <property type="project" value="UniProtKB-UniRule"/>
</dbReference>
<dbReference type="Gene3D" id="3.40.50.2020">
    <property type="match status" value="1"/>
</dbReference>
<dbReference type="InterPro" id="IPR005764">
    <property type="entry name" value="Ade_phspho_trans"/>
</dbReference>
<evidence type="ECO:0000256" key="3">
    <source>
        <dbReference type="ARBA" id="ARBA00004496"/>
    </source>
</evidence>
<evidence type="ECO:0000256" key="8">
    <source>
        <dbReference type="ARBA" id="ARBA00022676"/>
    </source>
</evidence>
<comment type="pathway">
    <text evidence="4 11">Purine metabolism; AMP biosynthesis via salvage pathway; AMP from adenine: step 1/1.</text>
</comment>
<evidence type="ECO:0000256" key="5">
    <source>
        <dbReference type="ARBA" id="ARBA00008391"/>
    </source>
</evidence>
<dbReference type="PANTHER" id="PTHR32315:SF3">
    <property type="entry name" value="ADENINE PHOSPHORIBOSYLTRANSFERASE"/>
    <property type="match status" value="1"/>
</dbReference>
<dbReference type="FunFam" id="3.40.50.2020:FF:000021">
    <property type="entry name" value="Adenine phosphoribosyltransferase"/>
    <property type="match status" value="1"/>
</dbReference>
<dbReference type="GO" id="GO:0003999">
    <property type="term" value="F:adenine phosphoribosyltransferase activity"/>
    <property type="evidence" value="ECO:0007669"/>
    <property type="project" value="UniProtKB-UniRule"/>
</dbReference>
<comment type="similarity">
    <text evidence="5 11">Belongs to the purine/pyrimidine phosphoribosyltransferase family.</text>
</comment>
<proteinExistence type="inferred from homology"/>
<dbReference type="UniPathway" id="UPA00588">
    <property type="reaction ID" value="UER00646"/>
</dbReference>
<dbReference type="InterPro" id="IPR029057">
    <property type="entry name" value="PRTase-like"/>
</dbReference>
<evidence type="ECO:0000256" key="1">
    <source>
        <dbReference type="ARBA" id="ARBA00000868"/>
    </source>
</evidence>
<keyword evidence="12" id="KW-0812">Transmembrane</keyword>
<evidence type="ECO:0000313" key="14">
    <source>
        <dbReference type="EMBL" id="VVM06879.1"/>
    </source>
</evidence>
<dbReference type="GO" id="GO:0044209">
    <property type="term" value="P:AMP salvage"/>
    <property type="evidence" value="ECO:0007669"/>
    <property type="project" value="UniProtKB-UniRule"/>
</dbReference>
<keyword evidence="12" id="KW-1133">Transmembrane helix</keyword>
<comment type="subcellular location">
    <subcellularLocation>
        <location evidence="3 11">Cytoplasm</location>
    </subcellularLocation>
</comment>
<keyword evidence="9 11" id="KW-0808">Transferase</keyword>
<dbReference type="EMBL" id="CABFUZ020000133">
    <property type="protein sequence ID" value="VVM06879.1"/>
    <property type="molecule type" value="Genomic_DNA"/>
</dbReference>
<dbReference type="NCBIfam" id="NF002636">
    <property type="entry name" value="PRK02304.1-5"/>
    <property type="match status" value="1"/>
</dbReference>
<dbReference type="GO" id="GO:0016208">
    <property type="term" value="F:AMP binding"/>
    <property type="evidence" value="ECO:0007669"/>
    <property type="project" value="TreeGrafter"/>
</dbReference>
<keyword evidence="7 11" id="KW-0963">Cytoplasm</keyword>
<evidence type="ECO:0000256" key="10">
    <source>
        <dbReference type="ARBA" id="ARBA00022726"/>
    </source>
</evidence>
<evidence type="ECO:0000313" key="15">
    <source>
        <dbReference type="Proteomes" id="UP000381693"/>
    </source>
</evidence>
<dbReference type="NCBIfam" id="TIGR01090">
    <property type="entry name" value="apt"/>
    <property type="match status" value="1"/>
</dbReference>
<evidence type="ECO:0000259" key="13">
    <source>
        <dbReference type="Pfam" id="PF00156"/>
    </source>
</evidence>
<feature type="domain" description="Phosphoribosyltransferase" evidence="13">
    <location>
        <begin position="40"/>
        <end position="162"/>
    </location>
</feature>